<feature type="transmembrane region" description="Helical" evidence="6">
    <location>
        <begin position="12"/>
        <end position="33"/>
    </location>
</feature>
<organism evidence="7 8">
    <name type="scientific">Ammoniphilus resinae</name>
    <dbReference type="NCBI Taxonomy" id="861532"/>
    <lineage>
        <taxon>Bacteria</taxon>
        <taxon>Bacillati</taxon>
        <taxon>Bacillota</taxon>
        <taxon>Bacilli</taxon>
        <taxon>Bacillales</taxon>
        <taxon>Paenibacillaceae</taxon>
        <taxon>Aneurinibacillus group</taxon>
        <taxon>Ammoniphilus</taxon>
    </lineage>
</organism>
<evidence type="ECO:0000256" key="6">
    <source>
        <dbReference type="RuleBase" id="RU363041"/>
    </source>
</evidence>
<protein>
    <recommendedName>
        <fullName evidence="6">Probable membrane transporter protein</fullName>
    </recommendedName>
</protein>
<comment type="caution">
    <text evidence="7">The sequence shown here is derived from an EMBL/GenBank/DDBJ whole genome shotgun (WGS) entry which is preliminary data.</text>
</comment>
<gene>
    <name evidence="7" type="ORF">J2Z37_001265</name>
</gene>
<reference evidence="7 8" key="1">
    <citation type="submission" date="2021-03" db="EMBL/GenBank/DDBJ databases">
        <title>Genomic Encyclopedia of Type Strains, Phase IV (KMG-IV): sequencing the most valuable type-strain genomes for metagenomic binning, comparative biology and taxonomic classification.</title>
        <authorList>
            <person name="Goeker M."/>
        </authorList>
    </citation>
    <scope>NUCLEOTIDE SEQUENCE [LARGE SCALE GENOMIC DNA]</scope>
    <source>
        <strain evidence="7 8">DSM 24738</strain>
    </source>
</reference>
<dbReference type="InterPro" id="IPR051598">
    <property type="entry name" value="TSUP/Inactive_protease-like"/>
</dbReference>
<evidence type="ECO:0000313" key="7">
    <source>
        <dbReference type="EMBL" id="MBP1931268.1"/>
    </source>
</evidence>
<feature type="transmembrane region" description="Helical" evidence="6">
    <location>
        <begin position="39"/>
        <end position="57"/>
    </location>
</feature>
<name>A0ABS4GLX5_9BACL</name>
<keyword evidence="4 6" id="KW-1133">Transmembrane helix</keyword>
<accession>A0ABS4GLX5</accession>
<keyword evidence="6" id="KW-1003">Cell membrane</keyword>
<dbReference type="PANTHER" id="PTHR43701:SF2">
    <property type="entry name" value="MEMBRANE TRANSPORTER PROTEIN YJNA-RELATED"/>
    <property type="match status" value="1"/>
</dbReference>
<keyword evidence="3 6" id="KW-0812">Transmembrane</keyword>
<evidence type="ECO:0000256" key="4">
    <source>
        <dbReference type="ARBA" id="ARBA00022989"/>
    </source>
</evidence>
<feature type="transmembrane region" description="Helical" evidence="6">
    <location>
        <begin position="134"/>
        <end position="156"/>
    </location>
</feature>
<comment type="similarity">
    <text evidence="2 6">Belongs to the 4-toluene sulfonate uptake permease (TSUP) (TC 2.A.102) family.</text>
</comment>
<comment type="subcellular location">
    <subcellularLocation>
        <location evidence="6">Cell membrane</location>
        <topology evidence="6">Multi-pass membrane protein</topology>
    </subcellularLocation>
    <subcellularLocation>
        <location evidence="1">Membrane</location>
        <topology evidence="1">Multi-pass membrane protein</topology>
    </subcellularLocation>
</comment>
<dbReference type="RefSeq" id="WP_209809338.1">
    <property type="nucleotide sequence ID" value="NZ_JAGGKT010000002.1"/>
</dbReference>
<evidence type="ECO:0000256" key="1">
    <source>
        <dbReference type="ARBA" id="ARBA00004141"/>
    </source>
</evidence>
<dbReference type="Proteomes" id="UP001519343">
    <property type="component" value="Unassembled WGS sequence"/>
</dbReference>
<keyword evidence="8" id="KW-1185">Reference proteome</keyword>
<evidence type="ECO:0000256" key="3">
    <source>
        <dbReference type="ARBA" id="ARBA00022692"/>
    </source>
</evidence>
<dbReference type="InterPro" id="IPR002781">
    <property type="entry name" value="TM_pro_TauE-like"/>
</dbReference>
<feature type="transmembrane region" description="Helical" evidence="6">
    <location>
        <begin position="205"/>
        <end position="224"/>
    </location>
</feature>
<dbReference type="Pfam" id="PF01925">
    <property type="entry name" value="TauE"/>
    <property type="match status" value="1"/>
</dbReference>
<feature type="transmembrane region" description="Helical" evidence="6">
    <location>
        <begin position="96"/>
        <end position="113"/>
    </location>
</feature>
<keyword evidence="5 6" id="KW-0472">Membrane</keyword>
<sequence>MSIFTVMFAMGTILGFVGAGGSGFIIAILITFFHIPVHTALATAMAAMFLTMISGTISHYREGNVDLRVGLTTGLFGALGAYVGTGIAHLIPASQLIWLTASMLVLSSCLIWLRTRSARFSKQISVENSTPVPLFLIKAVGIGIVTGLMSGTFGIGSTPFIQLALLLFMGSSLQKVSGTTMMIILPIALFGAIGYNQAGYLDIPLLIKVVCGTMIGSYIGAKFTNIAPTFVLRFAMITTPLLSGLLLLGS</sequence>
<evidence type="ECO:0000256" key="2">
    <source>
        <dbReference type="ARBA" id="ARBA00009142"/>
    </source>
</evidence>
<dbReference type="EMBL" id="JAGGKT010000002">
    <property type="protein sequence ID" value="MBP1931268.1"/>
    <property type="molecule type" value="Genomic_DNA"/>
</dbReference>
<evidence type="ECO:0000256" key="5">
    <source>
        <dbReference type="ARBA" id="ARBA00023136"/>
    </source>
</evidence>
<proteinExistence type="inferred from homology"/>
<evidence type="ECO:0000313" key="8">
    <source>
        <dbReference type="Proteomes" id="UP001519343"/>
    </source>
</evidence>
<dbReference type="PANTHER" id="PTHR43701">
    <property type="entry name" value="MEMBRANE TRANSPORTER PROTEIN MJ0441-RELATED"/>
    <property type="match status" value="1"/>
</dbReference>
<feature type="transmembrane region" description="Helical" evidence="6">
    <location>
        <begin position="176"/>
        <end position="193"/>
    </location>
</feature>
<feature type="transmembrane region" description="Helical" evidence="6">
    <location>
        <begin position="230"/>
        <end position="248"/>
    </location>
</feature>
<feature type="transmembrane region" description="Helical" evidence="6">
    <location>
        <begin position="69"/>
        <end position="90"/>
    </location>
</feature>